<evidence type="ECO:0000256" key="5">
    <source>
        <dbReference type="ARBA" id="ARBA00023277"/>
    </source>
</evidence>
<accession>A0A1G9VGM2</accession>
<dbReference type="PANTHER" id="PTHR30246">
    <property type="entry name" value="2-KETO-3-DEOXY-6-PHOSPHOGLUCONATE ALDOLASE"/>
    <property type="match status" value="1"/>
</dbReference>
<evidence type="ECO:0000313" key="6">
    <source>
        <dbReference type="EMBL" id="SDM71266.1"/>
    </source>
</evidence>
<comment type="similarity">
    <text evidence="2">Belongs to the KHG/KDPG aldolase family.</text>
</comment>
<dbReference type="Pfam" id="PF01081">
    <property type="entry name" value="Aldolase"/>
    <property type="match status" value="1"/>
</dbReference>
<dbReference type="AlphaFoldDB" id="A0A1G9VGM2"/>
<dbReference type="Gene3D" id="3.20.20.70">
    <property type="entry name" value="Aldolase class I"/>
    <property type="match status" value="1"/>
</dbReference>
<dbReference type="SUPFAM" id="SSF51569">
    <property type="entry name" value="Aldolase"/>
    <property type="match status" value="1"/>
</dbReference>
<evidence type="ECO:0000256" key="2">
    <source>
        <dbReference type="ARBA" id="ARBA00006906"/>
    </source>
</evidence>
<evidence type="ECO:0000256" key="4">
    <source>
        <dbReference type="ARBA" id="ARBA00023239"/>
    </source>
</evidence>
<gene>
    <name evidence="6" type="ORF">SAMN05216360_103184</name>
</gene>
<dbReference type="EMBL" id="FNHS01000003">
    <property type="protein sequence ID" value="SDM71266.1"/>
    <property type="molecule type" value="Genomic_DNA"/>
</dbReference>
<name>A0A1G9VGM2_9HYPH</name>
<comment type="pathway">
    <text evidence="1">Carbohydrate acid metabolism.</text>
</comment>
<keyword evidence="7" id="KW-1185">Reference proteome</keyword>
<dbReference type="RefSeq" id="WP_091714196.1">
    <property type="nucleotide sequence ID" value="NZ_FNHS01000003.1"/>
</dbReference>
<evidence type="ECO:0000256" key="3">
    <source>
        <dbReference type="ARBA" id="ARBA00011233"/>
    </source>
</evidence>
<dbReference type="OrthoDB" id="7204076at2"/>
<organism evidence="6 7">
    <name type="scientific">Methylobacterium phyllostachyos</name>
    <dbReference type="NCBI Taxonomy" id="582672"/>
    <lineage>
        <taxon>Bacteria</taxon>
        <taxon>Pseudomonadati</taxon>
        <taxon>Pseudomonadota</taxon>
        <taxon>Alphaproteobacteria</taxon>
        <taxon>Hyphomicrobiales</taxon>
        <taxon>Methylobacteriaceae</taxon>
        <taxon>Methylobacterium</taxon>
    </lineage>
</organism>
<dbReference type="InterPro" id="IPR000887">
    <property type="entry name" value="Aldlse_KDPG_KHG"/>
</dbReference>
<dbReference type="GO" id="GO:0016829">
    <property type="term" value="F:lyase activity"/>
    <property type="evidence" value="ECO:0007669"/>
    <property type="project" value="UniProtKB-KW"/>
</dbReference>
<evidence type="ECO:0000313" key="7">
    <source>
        <dbReference type="Proteomes" id="UP000198704"/>
    </source>
</evidence>
<dbReference type="NCBIfam" id="NF006600">
    <property type="entry name" value="PRK09140.1"/>
    <property type="match status" value="1"/>
</dbReference>
<proteinExistence type="inferred from homology"/>
<protein>
    <submittedName>
        <fullName evidence="6">2-keto-3-deoxy-phosphogalactonate aldolase</fullName>
    </submittedName>
</protein>
<keyword evidence="5" id="KW-0119">Carbohydrate metabolism</keyword>
<reference evidence="7" key="1">
    <citation type="submission" date="2016-10" db="EMBL/GenBank/DDBJ databases">
        <authorList>
            <person name="Varghese N."/>
            <person name="Submissions S."/>
        </authorList>
    </citation>
    <scope>NUCLEOTIDE SEQUENCE [LARGE SCALE GENOMIC DNA]</scope>
    <source>
        <strain evidence="7">BL47</strain>
    </source>
</reference>
<comment type="subunit">
    <text evidence="3">Homotrimer.</text>
</comment>
<sequence>MTILARFEAAFAACPLVAILRGLTPDEAPAVGDALVGAGFSLIEVPLNSPEPLRSIAILAERLSGRALVGAGTVLDTAQVAAVAKAGGTLVVSPNTDAAVIGATRAAGLISLPGYQTPTEAFAALAAGATALKLFPADVASPAALKAHRAVLPPGTRVLAVGGVTPDGIAGWRAASADGFGLGSNLYRPGKAAVEVARDAAIYVEAMRRSA</sequence>
<evidence type="ECO:0000256" key="1">
    <source>
        <dbReference type="ARBA" id="ARBA00004761"/>
    </source>
</evidence>
<dbReference type="STRING" id="582672.SAMN05216360_103184"/>
<keyword evidence="4" id="KW-0456">Lyase</keyword>
<dbReference type="PANTHER" id="PTHR30246:SF1">
    <property type="entry name" value="2-DEHYDRO-3-DEOXY-6-PHOSPHOGALACTONATE ALDOLASE-RELATED"/>
    <property type="match status" value="1"/>
</dbReference>
<dbReference type="Proteomes" id="UP000198704">
    <property type="component" value="Unassembled WGS sequence"/>
</dbReference>
<dbReference type="CDD" id="cd00452">
    <property type="entry name" value="KDPG_aldolase"/>
    <property type="match status" value="1"/>
</dbReference>
<dbReference type="InterPro" id="IPR013785">
    <property type="entry name" value="Aldolase_TIM"/>
</dbReference>